<dbReference type="InterPro" id="IPR036514">
    <property type="entry name" value="SGNH_hydro_sf"/>
</dbReference>
<organism evidence="3 4">
    <name type="scientific">Symbiodinium necroappetens</name>
    <dbReference type="NCBI Taxonomy" id="1628268"/>
    <lineage>
        <taxon>Eukaryota</taxon>
        <taxon>Sar</taxon>
        <taxon>Alveolata</taxon>
        <taxon>Dinophyceae</taxon>
        <taxon>Suessiales</taxon>
        <taxon>Symbiodiniaceae</taxon>
        <taxon>Symbiodinium</taxon>
    </lineage>
</organism>
<gene>
    <name evidence="3" type="primary">tesA</name>
    <name evidence="3" type="ORF">SNEC2469_LOCUS9738</name>
</gene>
<dbReference type="Pfam" id="PF13472">
    <property type="entry name" value="Lipase_GDSL_2"/>
    <property type="match status" value="1"/>
</dbReference>
<comment type="caution">
    <text evidence="3">The sequence shown here is derived from an EMBL/GenBank/DDBJ whole genome shotgun (WGS) entry which is preliminary data.</text>
</comment>
<evidence type="ECO:0000259" key="2">
    <source>
        <dbReference type="Pfam" id="PF13472"/>
    </source>
</evidence>
<feature type="chain" id="PRO_5032866115" evidence="1">
    <location>
        <begin position="17"/>
        <end position="219"/>
    </location>
</feature>
<proteinExistence type="predicted"/>
<dbReference type="GO" id="GO:0004622">
    <property type="term" value="F:phosphatidylcholine lysophospholipase activity"/>
    <property type="evidence" value="ECO:0007669"/>
    <property type="project" value="TreeGrafter"/>
</dbReference>
<reference evidence="3" key="1">
    <citation type="submission" date="2021-02" db="EMBL/GenBank/DDBJ databases">
        <authorList>
            <person name="Dougan E. K."/>
            <person name="Rhodes N."/>
            <person name="Thang M."/>
            <person name="Chan C."/>
        </authorList>
    </citation>
    <scope>NUCLEOTIDE SEQUENCE</scope>
</reference>
<evidence type="ECO:0000313" key="3">
    <source>
        <dbReference type="EMBL" id="CAE7366258.1"/>
    </source>
</evidence>
<dbReference type="InterPro" id="IPR051532">
    <property type="entry name" value="Ester_Hydrolysis_Enzymes"/>
</dbReference>
<name>A0A812Q2X4_9DINO</name>
<feature type="domain" description="SGNH hydrolase-type esterase" evidence="2">
    <location>
        <begin position="44"/>
        <end position="203"/>
    </location>
</feature>
<accession>A0A812Q2X4</accession>
<dbReference type="OrthoDB" id="8300464at2759"/>
<dbReference type="SUPFAM" id="SSF52266">
    <property type="entry name" value="SGNH hydrolase"/>
    <property type="match status" value="1"/>
</dbReference>
<feature type="signal peptide" evidence="1">
    <location>
        <begin position="1"/>
        <end position="16"/>
    </location>
</feature>
<dbReference type="CDD" id="cd01822">
    <property type="entry name" value="Lysophospholipase_L1_like"/>
    <property type="match status" value="1"/>
</dbReference>
<dbReference type="Proteomes" id="UP000601435">
    <property type="component" value="Unassembled WGS sequence"/>
</dbReference>
<evidence type="ECO:0000256" key="1">
    <source>
        <dbReference type="SAM" id="SignalP"/>
    </source>
</evidence>
<dbReference type="Gene3D" id="3.40.50.1110">
    <property type="entry name" value="SGNH hydrolase"/>
    <property type="match status" value="1"/>
</dbReference>
<dbReference type="EMBL" id="CAJNJA010015696">
    <property type="protein sequence ID" value="CAE7366258.1"/>
    <property type="molecule type" value="Genomic_DNA"/>
</dbReference>
<keyword evidence="4" id="KW-1185">Reference proteome</keyword>
<dbReference type="AlphaFoldDB" id="A0A812Q2X4"/>
<dbReference type="PANTHER" id="PTHR30383:SF24">
    <property type="entry name" value="THIOESTERASE 1_PROTEASE 1_LYSOPHOSPHOLIPASE L1"/>
    <property type="match status" value="1"/>
</dbReference>
<keyword evidence="1" id="KW-0732">Signal</keyword>
<sequence>MLAILCVLILPTHLSASTLPAVTLPSTSADQSAQTDAQQRAIVVLGDSISASYGIQREQGWVHLLDTALAQREESWFAVNASVSGETTGGGYARLAGVLAEHNPEIVIIELGGNDGLRGYPVEKIRENLRGMVDLVNESGATPIIVAMRIPPNYGPRYTRAFDTVFSEVATEKGTAYVPFLLEEVALAENMMQEDGIHPTAEAQPLLLDAVWEELLPLL</sequence>
<dbReference type="PANTHER" id="PTHR30383">
    <property type="entry name" value="THIOESTERASE 1/PROTEASE 1/LYSOPHOSPHOLIPASE L1"/>
    <property type="match status" value="1"/>
</dbReference>
<protein>
    <submittedName>
        <fullName evidence="3">TesA protein</fullName>
    </submittedName>
</protein>
<evidence type="ECO:0000313" key="4">
    <source>
        <dbReference type="Proteomes" id="UP000601435"/>
    </source>
</evidence>
<dbReference type="InterPro" id="IPR013830">
    <property type="entry name" value="SGNH_hydro"/>
</dbReference>